<protein>
    <submittedName>
        <fullName evidence="2">Uncharacterized protein</fullName>
    </submittedName>
</protein>
<dbReference type="EMBL" id="BOQP01000003">
    <property type="protein sequence ID" value="GIM67073.1"/>
    <property type="molecule type" value="Genomic_DNA"/>
</dbReference>
<evidence type="ECO:0000313" key="3">
    <source>
        <dbReference type="Proteomes" id="UP000680865"/>
    </source>
</evidence>
<comment type="caution">
    <text evidence="2">The sequence shown here is derived from an EMBL/GenBank/DDBJ whole genome shotgun (WGS) entry which is preliminary data.</text>
</comment>
<feature type="region of interest" description="Disordered" evidence="1">
    <location>
        <begin position="1"/>
        <end position="37"/>
    </location>
</feature>
<gene>
    <name evidence="2" type="ORF">Aco04nite_04660</name>
</gene>
<dbReference type="Proteomes" id="UP000680865">
    <property type="component" value="Unassembled WGS sequence"/>
</dbReference>
<organism evidence="2 3">
    <name type="scientific">Winogradskya consettensis</name>
    <dbReference type="NCBI Taxonomy" id="113560"/>
    <lineage>
        <taxon>Bacteria</taxon>
        <taxon>Bacillati</taxon>
        <taxon>Actinomycetota</taxon>
        <taxon>Actinomycetes</taxon>
        <taxon>Micromonosporales</taxon>
        <taxon>Micromonosporaceae</taxon>
        <taxon>Winogradskya</taxon>
    </lineage>
</organism>
<keyword evidence="3" id="KW-1185">Reference proteome</keyword>
<accession>A0A919S982</accession>
<reference evidence="2" key="1">
    <citation type="submission" date="2021-03" db="EMBL/GenBank/DDBJ databases">
        <title>Whole genome shotgun sequence of Actinoplanes consettensis NBRC 14913.</title>
        <authorList>
            <person name="Komaki H."/>
            <person name="Tamura T."/>
        </authorList>
    </citation>
    <scope>NUCLEOTIDE SEQUENCE</scope>
    <source>
        <strain evidence="2">NBRC 14913</strain>
    </source>
</reference>
<sequence length="78" mass="8187">MEWVALQDPGDEEPGTAGDPVGSLNHKSGPSEDPHSPYLYKYAVSAIDYQNCLARPLGSRRGEVDAQDANGLTGGGVT</sequence>
<proteinExistence type="predicted"/>
<dbReference type="AlphaFoldDB" id="A0A919S982"/>
<evidence type="ECO:0000313" key="2">
    <source>
        <dbReference type="EMBL" id="GIM67073.1"/>
    </source>
</evidence>
<evidence type="ECO:0000256" key="1">
    <source>
        <dbReference type="SAM" id="MobiDB-lite"/>
    </source>
</evidence>
<name>A0A919S982_9ACTN</name>
<feature type="region of interest" description="Disordered" evidence="1">
    <location>
        <begin position="59"/>
        <end position="78"/>
    </location>
</feature>